<gene>
    <name evidence="1" type="ORF">STAS_15619</name>
</gene>
<accession>A0A5A7Q2B5</accession>
<organism evidence="1 2">
    <name type="scientific">Striga asiatica</name>
    <name type="common">Asiatic witchweed</name>
    <name type="synonym">Buchnera asiatica</name>
    <dbReference type="NCBI Taxonomy" id="4170"/>
    <lineage>
        <taxon>Eukaryota</taxon>
        <taxon>Viridiplantae</taxon>
        <taxon>Streptophyta</taxon>
        <taxon>Embryophyta</taxon>
        <taxon>Tracheophyta</taxon>
        <taxon>Spermatophyta</taxon>
        <taxon>Magnoliopsida</taxon>
        <taxon>eudicotyledons</taxon>
        <taxon>Gunneridae</taxon>
        <taxon>Pentapetalae</taxon>
        <taxon>asterids</taxon>
        <taxon>lamiids</taxon>
        <taxon>Lamiales</taxon>
        <taxon>Orobanchaceae</taxon>
        <taxon>Buchnereae</taxon>
        <taxon>Striga</taxon>
    </lineage>
</organism>
<sequence>MESGFPNAEDWVKELNLSLEVISNIIYANIRAPTEDLWSHIPLVDLMGNIRISYPKVGNSGCLLRIASKESRQRRLLSVVRSNFLRNGRTGVFQIMIWASRCVLNNRRKRKPNERSEVPIANSIFFKPRLRQQAEDGALAKKLALQHTPREGNFAAWPKKLIFSMIRGRGRVGDARLKGEGTMGI</sequence>
<dbReference type="EMBL" id="BKCP01005572">
    <property type="protein sequence ID" value="GER39051.1"/>
    <property type="molecule type" value="Genomic_DNA"/>
</dbReference>
<name>A0A5A7Q2B5_STRAF</name>
<dbReference type="AlphaFoldDB" id="A0A5A7Q2B5"/>
<evidence type="ECO:0000313" key="1">
    <source>
        <dbReference type="EMBL" id="GER39051.1"/>
    </source>
</evidence>
<protein>
    <submittedName>
        <fullName evidence="1">Ent-kaurenoic acid hydroxylase 2</fullName>
    </submittedName>
</protein>
<dbReference type="Proteomes" id="UP000325081">
    <property type="component" value="Unassembled WGS sequence"/>
</dbReference>
<evidence type="ECO:0000313" key="2">
    <source>
        <dbReference type="Proteomes" id="UP000325081"/>
    </source>
</evidence>
<keyword evidence="2" id="KW-1185">Reference proteome</keyword>
<comment type="caution">
    <text evidence="1">The sequence shown here is derived from an EMBL/GenBank/DDBJ whole genome shotgun (WGS) entry which is preliminary data.</text>
</comment>
<proteinExistence type="predicted"/>
<reference evidence="2" key="1">
    <citation type="journal article" date="2019" name="Curr. Biol.">
        <title>Genome Sequence of Striga asiatica Provides Insight into the Evolution of Plant Parasitism.</title>
        <authorList>
            <person name="Yoshida S."/>
            <person name="Kim S."/>
            <person name="Wafula E.K."/>
            <person name="Tanskanen J."/>
            <person name="Kim Y.M."/>
            <person name="Honaas L."/>
            <person name="Yang Z."/>
            <person name="Spallek T."/>
            <person name="Conn C.E."/>
            <person name="Ichihashi Y."/>
            <person name="Cheong K."/>
            <person name="Cui S."/>
            <person name="Der J.P."/>
            <person name="Gundlach H."/>
            <person name="Jiao Y."/>
            <person name="Hori C."/>
            <person name="Ishida J.K."/>
            <person name="Kasahara H."/>
            <person name="Kiba T."/>
            <person name="Kim M.S."/>
            <person name="Koo N."/>
            <person name="Laohavisit A."/>
            <person name="Lee Y.H."/>
            <person name="Lumba S."/>
            <person name="McCourt P."/>
            <person name="Mortimer J.C."/>
            <person name="Mutuku J.M."/>
            <person name="Nomura T."/>
            <person name="Sasaki-Sekimoto Y."/>
            <person name="Seto Y."/>
            <person name="Wang Y."/>
            <person name="Wakatake T."/>
            <person name="Sakakibara H."/>
            <person name="Demura T."/>
            <person name="Yamaguchi S."/>
            <person name="Yoneyama K."/>
            <person name="Manabe R.I."/>
            <person name="Nelson D.C."/>
            <person name="Schulman A.H."/>
            <person name="Timko M.P."/>
            <person name="dePamphilis C.W."/>
            <person name="Choi D."/>
            <person name="Shirasu K."/>
        </authorList>
    </citation>
    <scope>NUCLEOTIDE SEQUENCE [LARGE SCALE GENOMIC DNA]</scope>
    <source>
        <strain evidence="2">cv. UVA1</strain>
    </source>
</reference>